<reference evidence="3" key="1">
    <citation type="submission" date="2021-09" db="EMBL/GenBank/DDBJ databases">
        <authorList>
            <consortium name="AG Swart"/>
            <person name="Singh M."/>
            <person name="Singh A."/>
            <person name="Seah K."/>
            <person name="Emmerich C."/>
        </authorList>
    </citation>
    <scope>NUCLEOTIDE SEQUENCE</scope>
    <source>
        <strain evidence="3">ATCC30299</strain>
    </source>
</reference>
<feature type="transmembrane region" description="Helical" evidence="1">
    <location>
        <begin position="253"/>
        <end position="274"/>
    </location>
</feature>
<keyword evidence="1" id="KW-0472">Membrane</keyword>
<feature type="transmembrane region" description="Helical" evidence="1">
    <location>
        <begin position="894"/>
        <end position="916"/>
    </location>
</feature>
<feature type="transmembrane region" description="Helical" evidence="1">
    <location>
        <begin position="1082"/>
        <end position="1106"/>
    </location>
</feature>
<dbReference type="Proteomes" id="UP001162131">
    <property type="component" value="Unassembled WGS sequence"/>
</dbReference>
<dbReference type="PANTHER" id="PTHR31600:SF2">
    <property type="entry name" value="GAMETE ENRICHED GENE 10 PROTEIN-RELATED"/>
    <property type="match status" value="1"/>
</dbReference>
<comment type="caution">
    <text evidence="3">The sequence shown here is derived from an EMBL/GenBank/DDBJ whole genome shotgun (WGS) entry which is preliminary data.</text>
</comment>
<keyword evidence="1" id="KW-1133">Transmembrane helix</keyword>
<feature type="transmembrane region" description="Helical" evidence="1">
    <location>
        <begin position="230"/>
        <end position="247"/>
    </location>
</feature>
<feature type="transmembrane region" description="Helical" evidence="1">
    <location>
        <begin position="107"/>
        <end position="129"/>
    </location>
</feature>
<evidence type="ECO:0000259" key="2">
    <source>
        <dbReference type="Pfam" id="PF25474"/>
    </source>
</evidence>
<feature type="transmembrane region" description="Helical" evidence="1">
    <location>
        <begin position="317"/>
        <end position="334"/>
    </location>
</feature>
<dbReference type="Pfam" id="PF25474">
    <property type="entry name" value="TPR_TmcB"/>
    <property type="match status" value="1"/>
</dbReference>
<protein>
    <recommendedName>
        <fullName evidence="2">TmcB/TmcC TPR repeats domain-containing protein</fullName>
    </recommendedName>
</protein>
<organism evidence="3 4">
    <name type="scientific">Blepharisma stoltei</name>
    <dbReference type="NCBI Taxonomy" id="1481888"/>
    <lineage>
        <taxon>Eukaryota</taxon>
        <taxon>Sar</taxon>
        <taxon>Alveolata</taxon>
        <taxon>Ciliophora</taxon>
        <taxon>Postciliodesmatophora</taxon>
        <taxon>Heterotrichea</taxon>
        <taxon>Heterotrichida</taxon>
        <taxon>Blepharismidae</taxon>
        <taxon>Blepharisma</taxon>
    </lineage>
</organism>
<evidence type="ECO:0000256" key="1">
    <source>
        <dbReference type="SAM" id="Phobius"/>
    </source>
</evidence>
<proteinExistence type="predicted"/>
<dbReference type="PANTHER" id="PTHR31600">
    <property type="entry name" value="TINY MACROCYSTS PROTEIN B-RELATED"/>
    <property type="match status" value="1"/>
</dbReference>
<dbReference type="EMBL" id="CAJZBQ010000027">
    <property type="protein sequence ID" value="CAG9320952.1"/>
    <property type="molecule type" value="Genomic_DNA"/>
</dbReference>
<feature type="transmembrane region" description="Helical" evidence="1">
    <location>
        <begin position="186"/>
        <end position="210"/>
    </location>
</feature>
<feature type="domain" description="TmcB/TmcC TPR repeats" evidence="2">
    <location>
        <begin position="441"/>
        <end position="530"/>
    </location>
</feature>
<dbReference type="InterPro" id="IPR052994">
    <property type="entry name" value="Tiny_macrocysts_regulators"/>
</dbReference>
<feature type="transmembrane region" description="Helical" evidence="1">
    <location>
        <begin position="150"/>
        <end position="174"/>
    </location>
</feature>
<evidence type="ECO:0000313" key="4">
    <source>
        <dbReference type="Proteomes" id="UP001162131"/>
    </source>
</evidence>
<keyword evidence="1" id="KW-0812">Transmembrane</keyword>
<sequence>MSNAELEADDEKLSESEEHKLNLFQRTWRGLKAALMGTLFVMAKDSRVSFKLNLLGMVIDTLQLLSFPFNDRAEFPWNHEYSELFAEICYYLKFEFYLSEEDYMRNLVIYIVCMFFVFANLLNFGIVGYRFINKRIQNVLLLKMLRSVSSLLTTVLYLPFQTLFIVILSCAVGNMEMEGCPKEQSWLLIASSTIISIIFGLLSLIVAASFYELEYTSEDIAARPHARVELIFLMIKAVMIFFINFYYEKEYYVMLDIVFLLSGLIMTFLYIYYMPFYDYRTCVIQTRFLGIFTWATICLTIALILDDHENPEPVTMFYIGSPCMWILIGEACNWRRRELLKKTINTIRNPYEVELHTRFMILEKVGSYKTKDTQLLDEIEEFYYQAERKFPKSSILKIFVAQFHLTYKNRQEAIAKLEQAEQRNPFLDEQFIIYKTRQHVGKDAITMVTFASYLESAHIAEVQSLSAQTEFWRELSKNKAPSFDSLTRLAKTITKNFDTAYSHYQYLMNVDRTHKKMLPMYVYFLQDLMHRDDLEVRNLRNRVHDIRAQDSAKPVSKDIFLMDPELEITIAGHTSGQVEKVNASFLLWLQYPKALLINQNIIKFMPDPFGKDFIAKIDIFKDYWEDLNEITPDDVYFVDKDGYIVSAPCKFVIADDLLNRRKSLAWKDSLKPGDGASNLSNSFMEDPKLGNTADAIAFYQRPMFPDLANKLTCQFTVSSYEFALLIINSDLKMIYFNRQAHFYFGVIPDLHGHKDIGEVITNFKYIFEKAKLTIKSRKSRHLDYEPIQSFILTPNGHYLKVIFHISEHCIEKSVFYIIKMFQAPPYSKSTNLFLTHFARWIESSISRRNTCTESGVVNPENTENGLKSTKKIMMNIRKQIEEKNKSFSPELNRLSLFFILFGTFMITVFSLSFYYAEVSFNTYSDRLDYMGSLTDIQNYSVLLSFFVRLLEASQKGLYMPETVDNIMTQAGYAAMNLSTLASDMSNHVSFTWLQNSEIGCLNYDSTKGYYIESFNPINSIMQQVTFTKKLLKSTGDVWDVENNPTAYWVFENGMNAIASSLDYLADKYNDQAYDDRETTMLFGLWFALSEVVLVAALLLFAIPLFFKSERIHLEVVGVFFSINQRLVSFLEEDTINKLAMRKDKSYPDCRAQYSAGEELWNEIILSDKKSELGSFTNTRHKLIAHNKKCLPRLKILLTNGLMRSILIFCIVSLLFVLVLQFWVGQMIPLNLLEHGVRIVKYFGTVEVLLTRTNLFLLNTVLSTTTGYTGVIEINGTYANAYLSIDYTTSELMNETDYLRNYIEVLLVGNDSMKIPYRDIYSLSRSDFYNDLFVDNCESLIGGIDCTPLKDILDSGYRESIMTFIFDSEFIIKKTYGNLLNFTVEDRWDDLGKDLLRALELEYKYLWLMGKGVQNNVLDDYHAILSRYFLIREYVLISFCLMTFFYFILSFRRALLKQERRKRLSRSMLLLLPEKIIVRSQEVQDYLCHINLD</sequence>
<feature type="transmembrane region" description="Helical" evidence="1">
    <location>
        <begin position="1201"/>
        <end position="1223"/>
    </location>
</feature>
<name>A0AAU9JJF4_9CILI</name>
<keyword evidence="4" id="KW-1185">Reference proteome</keyword>
<feature type="transmembrane region" description="Helical" evidence="1">
    <location>
        <begin position="286"/>
        <end position="305"/>
    </location>
</feature>
<accession>A0AAU9JJF4</accession>
<dbReference type="InterPro" id="IPR057352">
    <property type="entry name" value="TPR_TmcB/C"/>
</dbReference>
<evidence type="ECO:0000313" key="3">
    <source>
        <dbReference type="EMBL" id="CAG9320952.1"/>
    </source>
</evidence>
<gene>
    <name evidence="3" type="ORF">BSTOLATCC_MIC27528</name>
</gene>
<feature type="transmembrane region" description="Helical" evidence="1">
    <location>
        <begin position="1433"/>
        <end position="1455"/>
    </location>
</feature>